<protein>
    <recommendedName>
        <fullName evidence="6">MADS-box domain-containing protein</fullName>
    </recommendedName>
</protein>
<organism evidence="7 8">
    <name type="scientific">Thlaspi arvense</name>
    <name type="common">Field penny-cress</name>
    <dbReference type="NCBI Taxonomy" id="13288"/>
    <lineage>
        <taxon>Eukaryota</taxon>
        <taxon>Viridiplantae</taxon>
        <taxon>Streptophyta</taxon>
        <taxon>Embryophyta</taxon>
        <taxon>Tracheophyta</taxon>
        <taxon>Spermatophyta</taxon>
        <taxon>Magnoliopsida</taxon>
        <taxon>eudicotyledons</taxon>
        <taxon>Gunneridae</taxon>
        <taxon>Pentapetalae</taxon>
        <taxon>rosids</taxon>
        <taxon>malvids</taxon>
        <taxon>Brassicales</taxon>
        <taxon>Brassicaceae</taxon>
        <taxon>Thlaspideae</taxon>
        <taxon>Thlaspi</taxon>
    </lineage>
</organism>
<keyword evidence="2" id="KW-0805">Transcription regulation</keyword>
<evidence type="ECO:0000313" key="7">
    <source>
        <dbReference type="EMBL" id="CAH2041609.1"/>
    </source>
</evidence>
<reference evidence="7 8" key="1">
    <citation type="submission" date="2022-03" db="EMBL/GenBank/DDBJ databases">
        <authorList>
            <person name="Nunn A."/>
            <person name="Chopra R."/>
            <person name="Nunn A."/>
            <person name="Contreras Garrido A."/>
        </authorList>
    </citation>
    <scope>NUCLEOTIDE SEQUENCE [LARGE SCALE GENOMIC DNA]</scope>
</reference>
<dbReference type="Pfam" id="PF00319">
    <property type="entry name" value="SRF-TF"/>
    <property type="match status" value="1"/>
</dbReference>
<evidence type="ECO:0000256" key="2">
    <source>
        <dbReference type="ARBA" id="ARBA00023015"/>
    </source>
</evidence>
<name>A0AAU9RGN0_THLAR</name>
<feature type="domain" description="MADS-box" evidence="6">
    <location>
        <begin position="1"/>
        <end position="61"/>
    </location>
</feature>
<dbReference type="Proteomes" id="UP000836841">
    <property type="component" value="Unassembled WGS sequence"/>
</dbReference>
<dbReference type="AlphaFoldDB" id="A0AAU9RGN0"/>
<keyword evidence="3" id="KW-0238">DNA-binding</keyword>
<accession>A0AAU9RGN0</accession>
<dbReference type="GO" id="GO:0005634">
    <property type="term" value="C:nucleus"/>
    <property type="evidence" value="ECO:0007669"/>
    <property type="project" value="UniProtKB-SubCell"/>
</dbReference>
<evidence type="ECO:0000259" key="6">
    <source>
        <dbReference type="PROSITE" id="PS50066"/>
    </source>
</evidence>
<keyword evidence="5" id="KW-0539">Nucleus</keyword>
<comment type="caution">
    <text evidence="7">The sequence shown here is derived from an EMBL/GenBank/DDBJ whole genome shotgun (WGS) entry which is preliminary data.</text>
</comment>
<dbReference type="PANTHER" id="PTHR11945:SF779">
    <property type="entry name" value="AGAMOUS-LIKE MADS-BOX PROTEIN AGL61"/>
    <property type="match status" value="1"/>
</dbReference>
<keyword evidence="8" id="KW-1185">Reference proteome</keyword>
<dbReference type="GO" id="GO:0000978">
    <property type="term" value="F:RNA polymerase II cis-regulatory region sequence-specific DNA binding"/>
    <property type="evidence" value="ECO:0007669"/>
    <property type="project" value="TreeGrafter"/>
</dbReference>
<dbReference type="PROSITE" id="PS50066">
    <property type="entry name" value="MADS_BOX_2"/>
    <property type="match status" value="1"/>
</dbReference>
<evidence type="ECO:0000256" key="5">
    <source>
        <dbReference type="ARBA" id="ARBA00023242"/>
    </source>
</evidence>
<gene>
    <name evidence="7" type="ORF">TAV2_LOCUS4492</name>
</gene>
<evidence type="ECO:0000256" key="3">
    <source>
        <dbReference type="ARBA" id="ARBA00023125"/>
    </source>
</evidence>
<dbReference type="PRINTS" id="PR00404">
    <property type="entry name" value="MADSDOMAIN"/>
</dbReference>
<dbReference type="Gene3D" id="3.40.1810.10">
    <property type="entry name" value="Transcription factor, MADS-box"/>
    <property type="match status" value="1"/>
</dbReference>
<proteinExistence type="predicted"/>
<sequence>MGRRRVEIKRIENKARRQTTFTKRRDGLFKKVGELCRLCSAEAAVITISEAGNAFTSGRPSLESIIDRYLSETSETGEGAGAEAAIRDKERKRQLQERYEKAVATFETEVKRNEILDKALNWVEKERRPLDKAPLSCEEFKQLSAICGKIIQDLQ</sequence>
<dbReference type="GO" id="GO:0046983">
    <property type="term" value="F:protein dimerization activity"/>
    <property type="evidence" value="ECO:0007669"/>
    <property type="project" value="InterPro"/>
</dbReference>
<comment type="subcellular location">
    <subcellularLocation>
        <location evidence="1">Nucleus</location>
    </subcellularLocation>
</comment>
<evidence type="ECO:0000313" key="8">
    <source>
        <dbReference type="Proteomes" id="UP000836841"/>
    </source>
</evidence>
<dbReference type="PANTHER" id="PTHR11945">
    <property type="entry name" value="MADS BOX PROTEIN"/>
    <property type="match status" value="1"/>
</dbReference>
<dbReference type="SUPFAM" id="SSF55455">
    <property type="entry name" value="SRF-like"/>
    <property type="match status" value="1"/>
</dbReference>
<dbReference type="InterPro" id="IPR002100">
    <property type="entry name" value="TF_MADSbox"/>
</dbReference>
<evidence type="ECO:0000256" key="1">
    <source>
        <dbReference type="ARBA" id="ARBA00004123"/>
    </source>
</evidence>
<keyword evidence="4" id="KW-0804">Transcription</keyword>
<dbReference type="EMBL" id="CAJVSB020000110">
    <property type="protein sequence ID" value="CAH2041609.1"/>
    <property type="molecule type" value="Genomic_DNA"/>
</dbReference>
<dbReference type="GO" id="GO:0000981">
    <property type="term" value="F:DNA-binding transcription factor activity, RNA polymerase II-specific"/>
    <property type="evidence" value="ECO:0007669"/>
    <property type="project" value="TreeGrafter"/>
</dbReference>
<dbReference type="InterPro" id="IPR036879">
    <property type="entry name" value="TF_MADSbox_sf"/>
</dbReference>
<dbReference type="SMART" id="SM00432">
    <property type="entry name" value="MADS"/>
    <property type="match status" value="1"/>
</dbReference>
<evidence type="ECO:0000256" key="4">
    <source>
        <dbReference type="ARBA" id="ARBA00023163"/>
    </source>
</evidence>